<keyword evidence="4" id="KW-1185">Reference proteome</keyword>
<accession>E3VXU0</accession>
<proteinExistence type="predicted"/>
<sequence length="194" mass="22450">MSLNTEQASIEFNKMLQNGNTTISVQSMNLIKKIIESDQITNKFNHGVRETIKILNPFHGNKVDIDVDVAQLVKYMWISGIRTTNICSCNESIPRDYVWIEFLDTESMKKFISIVFTGIPNTSDIFSRANKLTGINEGSWIYDLTLMDDNPTTRGFDIKDVYTFISVRFPKSDYKWICKRFEKNIKDNNTCTLF</sequence>
<evidence type="ECO:0000313" key="1">
    <source>
        <dbReference type="EMBL" id="ADO18623.1"/>
    </source>
</evidence>
<organismHost>
    <name type="scientific">Acanthamoeba polyphaga</name>
    <name type="common">Amoeba</name>
    <dbReference type="NCBI Taxonomy" id="5757"/>
</organismHost>
<dbReference type="KEGG" id="vg:9925049"/>
<reference evidence="3 6" key="3">
    <citation type="submission" date="2014-10" db="EMBL/GenBank/DDBJ databases">
        <title>Pan-genome analysis of Brazilian lineage A amoebal mimiviruses.</title>
        <authorList>
            <person name="Assis F.L."/>
            <person name="Abrahao J.S."/>
            <person name="Kroon E.G."/>
            <person name="Dornas F.P."/>
            <person name="Andrade K.R."/>
            <person name="Borato P.V.M."/>
            <person name="Pilotto M.R."/>
            <person name="Benamar S."/>
            <person name="LaScola B."/>
            <person name="Colson P."/>
        </authorList>
    </citation>
    <scope>NUCLEOTIDE SEQUENCE [LARGE SCALE GENOMIC DNA]</scope>
    <source>
        <strain evidence="3 6">Amazonia</strain>
    </source>
</reference>
<dbReference type="RefSeq" id="YP_003986932.1">
    <property type="nucleotide sequence ID" value="NC_014649.1"/>
</dbReference>
<evidence type="ECO:0000313" key="4">
    <source>
        <dbReference type="Proteomes" id="UP000201519"/>
    </source>
</evidence>
<evidence type="ECO:0000313" key="3">
    <source>
        <dbReference type="EMBL" id="AKI81093.1"/>
    </source>
</evidence>
<gene>
    <name evidence="1" type="primary">R428</name>
    <name evidence="2" type="ORF">MIMI_R428</name>
</gene>
<dbReference type="EMBL" id="HQ336222">
    <property type="protein sequence ID" value="ADO18623.1"/>
    <property type="molecule type" value="Genomic_DNA"/>
</dbReference>
<dbReference type="EMBL" id="JN036606">
    <property type="protein sequence ID" value="AEJ34667.1"/>
    <property type="molecule type" value="Genomic_DNA"/>
</dbReference>
<name>A0A0G2Y5I0_MIMIV</name>
<reference evidence="1 4" key="2">
    <citation type="journal article" date="2011" name="Virol. J.">
        <title>Breaking the 1000-gene barrier for Mimivirus using ultra-deep genome and transcriptome sequencing.</title>
        <authorList>
            <person name="Legendre M."/>
            <person name="Santini S."/>
            <person name="Rico A."/>
            <person name="Abergel C."/>
            <person name="Claverie J.M."/>
        </authorList>
    </citation>
    <scope>NUCLEOTIDE SEQUENCE [LARGE SCALE GENOMIC DNA]</scope>
</reference>
<evidence type="ECO:0000313" key="5">
    <source>
        <dbReference type="Proteomes" id="UP000240552"/>
    </source>
</evidence>
<dbReference type="GeneID" id="9925049"/>
<protein>
    <submittedName>
        <fullName evidence="2">Uncharacterized protein R428</fullName>
    </submittedName>
</protein>
<reference evidence="2 5" key="1">
    <citation type="journal article" date="2011" name="Proc. Natl. Acad. Sci. U.S.A.">
        <title>Mimivirus shows dramatic genome reduction after intraamoebal culture.</title>
        <authorList>
            <person name="Boyer M."/>
            <person name="Azza S."/>
            <person name="Barrassi L."/>
            <person name="Klose T."/>
            <person name="Campocasso A."/>
            <person name="Pagnier I."/>
            <person name="Fournous G."/>
            <person name="Borg A."/>
            <person name="Robert C."/>
            <person name="Zhang X."/>
            <person name="Desnues C."/>
            <person name="Henrissat B."/>
            <person name="Rossmann M.G."/>
            <person name="La Scola B."/>
            <person name="Raoult D."/>
        </authorList>
    </citation>
    <scope>NUCLEOTIDE SEQUENCE [LARGE SCALE GENOMIC DNA]</scope>
    <source>
        <strain evidence="2">M4</strain>
    </source>
</reference>
<dbReference type="Proteomes" id="UP000201519">
    <property type="component" value="Segment"/>
</dbReference>
<evidence type="ECO:0000313" key="2">
    <source>
        <dbReference type="EMBL" id="AEJ34667.1"/>
    </source>
</evidence>
<dbReference type="Proteomes" id="UP000274448">
    <property type="component" value="Segment"/>
</dbReference>
<organism evidence="1 4">
    <name type="scientific">Acanthamoeba polyphaga mimivirus</name>
    <name type="common">APMV</name>
    <dbReference type="NCBI Taxonomy" id="212035"/>
    <lineage>
        <taxon>Viruses</taxon>
        <taxon>Varidnaviria</taxon>
        <taxon>Bamfordvirae</taxon>
        <taxon>Nucleocytoviricota</taxon>
        <taxon>Megaviricetes</taxon>
        <taxon>Imitervirales</taxon>
        <taxon>Mimiviridae</taxon>
        <taxon>Megamimivirinae</taxon>
        <taxon>Mimivirus</taxon>
        <taxon>Mimivirus bradfordmassiliense</taxon>
    </lineage>
</organism>
<accession>A0A0G2Y5I0</accession>
<dbReference type="EMBL" id="KM982403">
    <property type="protein sequence ID" value="AKI81093.1"/>
    <property type="molecule type" value="Genomic_DNA"/>
</dbReference>
<dbReference type="Proteomes" id="UP000240552">
    <property type="component" value="Segment"/>
</dbReference>
<evidence type="ECO:0000313" key="6">
    <source>
        <dbReference type="Proteomes" id="UP000274448"/>
    </source>
</evidence>